<evidence type="ECO:0000256" key="5">
    <source>
        <dbReference type="ARBA" id="ARBA00023049"/>
    </source>
</evidence>
<comment type="similarity">
    <text evidence="6">Belongs to the peptidase M48 family.</text>
</comment>
<feature type="transmembrane region" description="Helical" evidence="7">
    <location>
        <begin position="31"/>
        <end position="61"/>
    </location>
</feature>
<keyword evidence="5 6" id="KW-0482">Metalloprotease</keyword>
<dbReference type="Proteomes" id="UP000677413">
    <property type="component" value="Unassembled WGS sequence"/>
</dbReference>
<dbReference type="GO" id="GO:0004222">
    <property type="term" value="F:metalloendopeptidase activity"/>
    <property type="evidence" value="ECO:0007669"/>
    <property type="project" value="InterPro"/>
</dbReference>
<accession>A0A940Y148</accession>
<protein>
    <submittedName>
        <fullName evidence="9">M48 family metalloprotease</fullName>
        <ecNumber evidence="9">3.4.24.-</ecNumber>
    </submittedName>
</protein>
<reference evidence="9 10" key="1">
    <citation type="submission" date="2021-04" db="EMBL/GenBank/DDBJ databases">
        <authorList>
            <person name="Tang X."/>
            <person name="Zhou X."/>
            <person name="Chen X."/>
            <person name="Cernava T."/>
            <person name="Zhang C."/>
        </authorList>
    </citation>
    <scope>NUCLEOTIDE SEQUENCE [LARGE SCALE GENOMIC DNA]</scope>
    <source>
        <strain evidence="9 10">BH-SS-21</strain>
    </source>
</reference>
<keyword evidence="7" id="KW-0812">Transmembrane</keyword>
<proteinExistence type="inferred from homology"/>
<organism evidence="9 10">
    <name type="scientific">Streptomyces liliiviolaceus</name>
    <dbReference type="NCBI Taxonomy" id="2823109"/>
    <lineage>
        <taxon>Bacteria</taxon>
        <taxon>Bacillati</taxon>
        <taxon>Actinomycetota</taxon>
        <taxon>Actinomycetes</taxon>
        <taxon>Kitasatosporales</taxon>
        <taxon>Streptomycetaceae</taxon>
        <taxon>Streptomyces</taxon>
    </lineage>
</organism>
<keyword evidence="2" id="KW-0479">Metal-binding</keyword>
<dbReference type="InterPro" id="IPR001915">
    <property type="entry name" value="Peptidase_M48"/>
</dbReference>
<keyword evidence="1 6" id="KW-0645">Protease</keyword>
<gene>
    <name evidence="9" type="ORF">J8N05_41585</name>
</gene>
<feature type="transmembrane region" description="Helical" evidence="7">
    <location>
        <begin position="274"/>
        <end position="295"/>
    </location>
</feature>
<dbReference type="EMBL" id="JAGPYQ010000002">
    <property type="protein sequence ID" value="MBQ0854657.1"/>
    <property type="molecule type" value="Genomic_DNA"/>
</dbReference>
<evidence type="ECO:0000259" key="8">
    <source>
        <dbReference type="Pfam" id="PF01435"/>
    </source>
</evidence>
<feature type="transmembrane region" description="Helical" evidence="7">
    <location>
        <begin position="81"/>
        <end position="101"/>
    </location>
</feature>
<dbReference type="GO" id="GO:0046872">
    <property type="term" value="F:metal ion binding"/>
    <property type="evidence" value="ECO:0007669"/>
    <property type="project" value="UniProtKB-KW"/>
</dbReference>
<comment type="cofactor">
    <cofactor evidence="6">
        <name>Zn(2+)</name>
        <dbReference type="ChEBI" id="CHEBI:29105"/>
    </cofactor>
    <text evidence="6">Binds 1 zinc ion per subunit.</text>
</comment>
<keyword evidence="7" id="KW-1133">Transmembrane helix</keyword>
<evidence type="ECO:0000256" key="3">
    <source>
        <dbReference type="ARBA" id="ARBA00022801"/>
    </source>
</evidence>
<evidence type="ECO:0000256" key="4">
    <source>
        <dbReference type="ARBA" id="ARBA00022833"/>
    </source>
</evidence>
<feature type="transmembrane region" description="Helical" evidence="7">
    <location>
        <begin position="6"/>
        <end position="24"/>
    </location>
</feature>
<dbReference type="Gene3D" id="3.30.2010.10">
    <property type="entry name" value="Metalloproteases ('zincins'), catalytic domain"/>
    <property type="match status" value="1"/>
</dbReference>
<dbReference type="AlphaFoldDB" id="A0A940Y148"/>
<dbReference type="InterPro" id="IPR052173">
    <property type="entry name" value="Beta-lactam_resp_regulator"/>
</dbReference>
<evidence type="ECO:0000256" key="2">
    <source>
        <dbReference type="ARBA" id="ARBA00022723"/>
    </source>
</evidence>
<evidence type="ECO:0000256" key="1">
    <source>
        <dbReference type="ARBA" id="ARBA00022670"/>
    </source>
</evidence>
<dbReference type="Pfam" id="PF01435">
    <property type="entry name" value="Peptidase_M48"/>
    <property type="match status" value="1"/>
</dbReference>
<keyword evidence="3 6" id="KW-0378">Hydrolase</keyword>
<evidence type="ECO:0000256" key="7">
    <source>
        <dbReference type="SAM" id="Phobius"/>
    </source>
</evidence>
<evidence type="ECO:0000313" key="9">
    <source>
        <dbReference type="EMBL" id="MBQ0854657.1"/>
    </source>
</evidence>
<dbReference type="EC" id="3.4.24.-" evidence="9"/>
<keyword evidence="10" id="KW-1185">Reference proteome</keyword>
<evidence type="ECO:0000313" key="10">
    <source>
        <dbReference type="Proteomes" id="UP000677413"/>
    </source>
</evidence>
<sequence>MTPLFVVPLVLPFLLCLVTSRVLVWVRPTAALWILTSATLVSAAACLVCLGSLILTGLFLVPAVAELSHFVHHLCTPSVPVVGGMAVLAGLALVLGGLRFGHSVVRHSRTLRAAQRQVAQLPVVGDLCVVDSPRPDAYALPGRQNRIVVTAGMLRTLGAAEREALFAHERAHNAQRHHYFLTAAEAAAHCHPALRRVREEIRLAAELAADEAAARAVGDRKLVAVAVARAALASHDAGPTTRPYLTLGAATGPVSQRVTTLLKPSAAPGRAPRCLALLVVLAVLVSVGVTASAVLHLHHEVGEAQGVVAR</sequence>
<dbReference type="GO" id="GO:0006508">
    <property type="term" value="P:proteolysis"/>
    <property type="evidence" value="ECO:0007669"/>
    <property type="project" value="UniProtKB-KW"/>
</dbReference>
<comment type="caution">
    <text evidence="9">The sequence shown here is derived from an EMBL/GenBank/DDBJ whole genome shotgun (WGS) entry which is preliminary data.</text>
</comment>
<evidence type="ECO:0000256" key="6">
    <source>
        <dbReference type="RuleBase" id="RU003983"/>
    </source>
</evidence>
<feature type="domain" description="Peptidase M48" evidence="8">
    <location>
        <begin position="109"/>
        <end position="184"/>
    </location>
</feature>
<keyword evidence="4 6" id="KW-0862">Zinc</keyword>
<keyword evidence="7" id="KW-0472">Membrane</keyword>
<dbReference type="PANTHER" id="PTHR34978">
    <property type="entry name" value="POSSIBLE SENSOR-TRANSDUCER PROTEIN BLAR"/>
    <property type="match status" value="1"/>
</dbReference>
<name>A0A940Y148_9ACTN</name>
<dbReference type="PANTHER" id="PTHR34978:SF3">
    <property type="entry name" value="SLR0241 PROTEIN"/>
    <property type="match status" value="1"/>
</dbReference>